<dbReference type="EMBL" id="JANKAS010000013">
    <property type="protein sequence ID" value="MCR1899781.1"/>
    <property type="molecule type" value="Genomic_DNA"/>
</dbReference>
<gene>
    <name evidence="1" type="ORF">NSA47_12440</name>
</gene>
<proteinExistence type="predicted"/>
<protein>
    <submittedName>
        <fullName evidence="1">Uncharacterized protein</fullName>
    </submittedName>
</protein>
<reference evidence="1" key="1">
    <citation type="submission" date="2022-07" db="EMBL/GenBank/DDBJ databases">
        <title>Enhanced cultured diversity of the mouse gut microbiota enables custom-made synthetic communities.</title>
        <authorList>
            <person name="Afrizal A."/>
        </authorList>
    </citation>
    <scope>NUCLEOTIDE SEQUENCE</scope>
    <source>
        <strain evidence="1">DSM 28593</strain>
    </source>
</reference>
<evidence type="ECO:0000313" key="1">
    <source>
        <dbReference type="EMBL" id="MCR1899781.1"/>
    </source>
</evidence>
<evidence type="ECO:0000313" key="2">
    <source>
        <dbReference type="Proteomes" id="UP001205748"/>
    </source>
</evidence>
<dbReference type="RefSeq" id="WP_257532481.1">
    <property type="nucleotide sequence ID" value="NZ_JANKAS010000013.1"/>
</dbReference>
<sequence>MEDFNKITIQELPKEDMLTIISALDYAAKHTKDFEYGDLKEQILVQLCSLAGCSEKEFLEFLGA</sequence>
<dbReference type="AlphaFoldDB" id="A0AAE3HFS2"/>
<dbReference type="Proteomes" id="UP001205748">
    <property type="component" value="Unassembled WGS sequence"/>
</dbReference>
<accession>A0AAE3HFS2</accession>
<organism evidence="1 2">
    <name type="scientific">Irregularibacter muris</name>
    <dbReference type="NCBI Taxonomy" id="1796619"/>
    <lineage>
        <taxon>Bacteria</taxon>
        <taxon>Bacillati</taxon>
        <taxon>Bacillota</taxon>
        <taxon>Clostridia</taxon>
        <taxon>Eubacteriales</taxon>
        <taxon>Eubacteriaceae</taxon>
        <taxon>Irregularibacter</taxon>
    </lineage>
</organism>
<keyword evidence="2" id="KW-1185">Reference proteome</keyword>
<comment type="caution">
    <text evidence="1">The sequence shown here is derived from an EMBL/GenBank/DDBJ whole genome shotgun (WGS) entry which is preliminary data.</text>
</comment>
<name>A0AAE3HFS2_9FIRM</name>